<gene>
    <name evidence="1" type="ORF">RR48_06358</name>
</gene>
<evidence type="ECO:0000313" key="1">
    <source>
        <dbReference type="EMBL" id="KPJ10564.1"/>
    </source>
</evidence>
<evidence type="ECO:0000313" key="2">
    <source>
        <dbReference type="Proteomes" id="UP000053240"/>
    </source>
</evidence>
<proteinExistence type="predicted"/>
<accession>A0A194QZ62</accession>
<name>A0A194QZ62_PAPMA</name>
<dbReference type="AlphaFoldDB" id="A0A194QZ62"/>
<dbReference type="EMBL" id="KQ460947">
    <property type="protein sequence ID" value="KPJ10564.1"/>
    <property type="molecule type" value="Genomic_DNA"/>
</dbReference>
<keyword evidence="2" id="KW-1185">Reference proteome</keyword>
<sequence>MESYFDISNDLKDVWDADIDPLKADTGAMLTRVKLLVAGGCPLHLVGLAERFFVMVAYGIPWCDDLTPSTWRPGVRFL</sequence>
<dbReference type="Proteomes" id="UP000053240">
    <property type="component" value="Unassembled WGS sequence"/>
</dbReference>
<organism evidence="1 2">
    <name type="scientific">Papilio machaon</name>
    <name type="common">Old World swallowtail butterfly</name>
    <dbReference type="NCBI Taxonomy" id="76193"/>
    <lineage>
        <taxon>Eukaryota</taxon>
        <taxon>Metazoa</taxon>
        <taxon>Ecdysozoa</taxon>
        <taxon>Arthropoda</taxon>
        <taxon>Hexapoda</taxon>
        <taxon>Insecta</taxon>
        <taxon>Pterygota</taxon>
        <taxon>Neoptera</taxon>
        <taxon>Endopterygota</taxon>
        <taxon>Lepidoptera</taxon>
        <taxon>Glossata</taxon>
        <taxon>Ditrysia</taxon>
        <taxon>Papilionoidea</taxon>
        <taxon>Papilionidae</taxon>
        <taxon>Papilioninae</taxon>
        <taxon>Papilio</taxon>
    </lineage>
</organism>
<reference evidence="1 2" key="1">
    <citation type="journal article" date="2015" name="Nat. Commun.">
        <title>Outbred genome sequencing and CRISPR/Cas9 gene editing in butterflies.</title>
        <authorList>
            <person name="Li X."/>
            <person name="Fan D."/>
            <person name="Zhang W."/>
            <person name="Liu G."/>
            <person name="Zhang L."/>
            <person name="Zhao L."/>
            <person name="Fang X."/>
            <person name="Chen L."/>
            <person name="Dong Y."/>
            <person name="Chen Y."/>
            <person name="Ding Y."/>
            <person name="Zhao R."/>
            <person name="Feng M."/>
            <person name="Zhu Y."/>
            <person name="Feng Y."/>
            <person name="Jiang X."/>
            <person name="Zhu D."/>
            <person name="Xiang H."/>
            <person name="Feng X."/>
            <person name="Li S."/>
            <person name="Wang J."/>
            <person name="Zhang G."/>
            <person name="Kronforst M.R."/>
            <person name="Wang W."/>
        </authorList>
    </citation>
    <scope>NUCLEOTIDE SEQUENCE [LARGE SCALE GENOMIC DNA]</scope>
    <source>
        <strain evidence="1">Ya'a_city_454_Pm</strain>
        <tissue evidence="1">Whole body</tissue>
    </source>
</reference>
<dbReference type="InParanoid" id="A0A194QZ62"/>
<protein>
    <submittedName>
        <fullName evidence="1">Uncharacterized protein</fullName>
    </submittedName>
</protein>